<gene>
    <name evidence="2" type="ORF">Q4T40_20085</name>
</gene>
<organism evidence="2 3">
    <name type="scientific">Anaeroselena agilis</name>
    <dbReference type="NCBI Taxonomy" id="3063788"/>
    <lineage>
        <taxon>Bacteria</taxon>
        <taxon>Bacillati</taxon>
        <taxon>Bacillota</taxon>
        <taxon>Negativicutes</taxon>
        <taxon>Acetonemataceae</taxon>
        <taxon>Anaeroselena</taxon>
    </lineage>
</organism>
<keyword evidence="1" id="KW-1133">Transmembrane helix</keyword>
<evidence type="ECO:0000256" key="1">
    <source>
        <dbReference type="SAM" id="Phobius"/>
    </source>
</evidence>
<proteinExistence type="predicted"/>
<sequence length="190" mass="20505">MTGKNTQDLGPREWLISVPIFRNGVILRQLALAVGLPFGILVVFLFFLAGNSSDAGAYYALALIGGLFLLTYLLIMALYGGKYDAAFLVDDKGILCRTQKSQAKANLIINGLAVLLGLFARVPAAAGAGLLAQSRQSVFLKWSDIRKVTYRPQQHVILVRGRLTESIAVFCTDDNYGEIAAIVAARCPGK</sequence>
<feature type="transmembrane region" description="Helical" evidence="1">
    <location>
        <begin position="56"/>
        <end position="79"/>
    </location>
</feature>
<feature type="transmembrane region" description="Helical" evidence="1">
    <location>
        <begin position="30"/>
        <end position="50"/>
    </location>
</feature>
<name>A0ABU3P3C9_9FIRM</name>
<feature type="transmembrane region" description="Helical" evidence="1">
    <location>
        <begin position="107"/>
        <end position="131"/>
    </location>
</feature>
<reference evidence="2 3" key="1">
    <citation type="submission" date="2023-07" db="EMBL/GenBank/DDBJ databases">
        <title>The novel representative of Negativicutes class, Anaeroselena agilis gen. nov. sp. nov.</title>
        <authorList>
            <person name="Prokofeva M.I."/>
            <person name="Elcheninov A.G."/>
            <person name="Klyukina A."/>
            <person name="Kublanov I.V."/>
            <person name="Frolov E.N."/>
            <person name="Podosokorskaya O.A."/>
        </authorList>
    </citation>
    <scope>NUCLEOTIDE SEQUENCE [LARGE SCALE GENOMIC DNA]</scope>
    <source>
        <strain evidence="2 3">4137-cl</strain>
    </source>
</reference>
<evidence type="ECO:0000313" key="3">
    <source>
        <dbReference type="Proteomes" id="UP001254848"/>
    </source>
</evidence>
<dbReference type="Proteomes" id="UP001254848">
    <property type="component" value="Unassembled WGS sequence"/>
</dbReference>
<keyword evidence="1" id="KW-0812">Transmembrane</keyword>
<keyword evidence="3" id="KW-1185">Reference proteome</keyword>
<accession>A0ABU3P3C9</accession>
<evidence type="ECO:0008006" key="4">
    <source>
        <dbReference type="Google" id="ProtNLM"/>
    </source>
</evidence>
<protein>
    <recommendedName>
        <fullName evidence="4">RDD domain-containing protein</fullName>
    </recommendedName>
</protein>
<evidence type="ECO:0000313" key="2">
    <source>
        <dbReference type="EMBL" id="MDT8903533.1"/>
    </source>
</evidence>
<dbReference type="EMBL" id="JAUOZS010000001">
    <property type="protein sequence ID" value="MDT8903533.1"/>
    <property type="molecule type" value="Genomic_DNA"/>
</dbReference>
<comment type="caution">
    <text evidence="2">The sequence shown here is derived from an EMBL/GenBank/DDBJ whole genome shotgun (WGS) entry which is preliminary data.</text>
</comment>
<dbReference type="RefSeq" id="WP_413781987.1">
    <property type="nucleotide sequence ID" value="NZ_JAUOZS010000001.1"/>
</dbReference>
<keyword evidence="1" id="KW-0472">Membrane</keyword>